<comment type="pathway">
    <text evidence="8">Porphyrin-containing compound metabolism.</text>
</comment>
<dbReference type="EMBL" id="FO082276">
    <property type="protein sequence ID" value="CCO15896.1"/>
    <property type="molecule type" value="Genomic_DNA"/>
</dbReference>
<organism evidence="14 15">
    <name type="scientific">Bathycoccus prasinos</name>
    <dbReference type="NCBI Taxonomy" id="41875"/>
    <lineage>
        <taxon>Eukaryota</taxon>
        <taxon>Viridiplantae</taxon>
        <taxon>Chlorophyta</taxon>
        <taxon>Mamiellophyceae</taxon>
        <taxon>Mamiellales</taxon>
        <taxon>Bathycoccaceae</taxon>
        <taxon>Bathycoccus</taxon>
    </lineage>
</organism>
<reference evidence="14 15" key="1">
    <citation type="submission" date="2011-10" db="EMBL/GenBank/DDBJ databases">
        <authorList>
            <person name="Genoscope - CEA"/>
        </authorList>
    </citation>
    <scope>NUCLEOTIDE SEQUENCE [LARGE SCALE GENOMIC DNA]</scope>
    <source>
        <strain evidence="14 15">RCC 1105</strain>
    </source>
</reference>
<dbReference type="GO" id="GO:0005524">
    <property type="term" value="F:ATP binding"/>
    <property type="evidence" value="ECO:0007669"/>
    <property type="project" value="UniProtKB-KW"/>
</dbReference>
<evidence type="ECO:0000256" key="2">
    <source>
        <dbReference type="ARBA" id="ARBA00012825"/>
    </source>
</evidence>
<feature type="compositionally biased region" description="Basic and acidic residues" evidence="11">
    <location>
        <begin position="858"/>
        <end position="872"/>
    </location>
</feature>
<evidence type="ECO:0000256" key="6">
    <source>
        <dbReference type="ARBA" id="ARBA00022840"/>
    </source>
</evidence>
<comment type="similarity">
    <text evidence="1">Belongs to the Mg-chelatase subunit H family.</text>
</comment>
<evidence type="ECO:0000256" key="10">
    <source>
        <dbReference type="SAM" id="Coils"/>
    </source>
</evidence>
<evidence type="ECO:0000256" key="4">
    <source>
        <dbReference type="ARBA" id="ARBA00022598"/>
    </source>
</evidence>
<evidence type="ECO:0000313" key="14">
    <source>
        <dbReference type="EMBL" id="CCO15896.1"/>
    </source>
</evidence>
<dbReference type="NCBIfam" id="TIGR02025">
    <property type="entry name" value="BchH"/>
    <property type="match status" value="1"/>
</dbReference>
<evidence type="ECO:0000256" key="7">
    <source>
        <dbReference type="ARBA" id="ARBA00023171"/>
    </source>
</evidence>
<dbReference type="PANTHER" id="PTHR44119:SF1">
    <property type="entry name" value="MAGNESIUM-CHELATASE SUBUNIT CHLH, CHLOROPLASTIC"/>
    <property type="match status" value="1"/>
</dbReference>
<evidence type="ECO:0000259" key="12">
    <source>
        <dbReference type="Pfam" id="PF02514"/>
    </source>
</evidence>
<dbReference type="GeneID" id="19016645"/>
<feature type="region of interest" description="Disordered" evidence="11">
    <location>
        <begin position="256"/>
        <end position="276"/>
    </location>
</feature>
<protein>
    <recommendedName>
        <fullName evidence="2">magnesium chelatase</fullName>
        <ecNumber evidence="2">6.6.1.1</ecNumber>
    </recommendedName>
</protein>
<comment type="catalytic activity">
    <reaction evidence="9">
        <text>protoporphyrin IX + Mg(2+) + ATP + H2O = Mg-protoporphyrin IX + ADP + phosphate + 3 H(+)</text>
        <dbReference type="Rhea" id="RHEA:13961"/>
        <dbReference type="ChEBI" id="CHEBI:15377"/>
        <dbReference type="ChEBI" id="CHEBI:15378"/>
        <dbReference type="ChEBI" id="CHEBI:18420"/>
        <dbReference type="ChEBI" id="CHEBI:30616"/>
        <dbReference type="ChEBI" id="CHEBI:43474"/>
        <dbReference type="ChEBI" id="CHEBI:57306"/>
        <dbReference type="ChEBI" id="CHEBI:60492"/>
        <dbReference type="ChEBI" id="CHEBI:456216"/>
        <dbReference type="EC" id="6.6.1.1"/>
    </reaction>
</comment>
<proteinExistence type="inferred from homology"/>
<dbReference type="Pfam" id="PF11965">
    <property type="entry name" value="DUF3479"/>
    <property type="match status" value="1"/>
</dbReference>
<dbReference type="OrthoDB" id="10252009at2759"/>
<dbReference type="eggNOG" id="ENOG502RFFJ">
    <property type="taxonomic scope" value="Eukaryota"/>
</dbReference>
<dbReference type="PANTHER" id="PTHR44119">
    <property type="entry name" value="MAGNESIUM-CHELATASE SUBUNIT CHLH, CHLOROPLASTIC"/>
    <property type="match status" value="1"/>
</dbReference>
<dbReference type="GO" id="GO:0016851">
    <property type="term" value="F:magnesium chelatase activity"/>
    <property type="evidence" value="ECO:0007669"/>
    <property type="project" value="UniProtKB-EC"/>
</dbReference>
<feature type="region of interest" description="Disordered" evidence="11">
    <location>
        <begin position="858"/>
        <end position="891"/>
    </location>
</feature>
<feature type="coiled-coil region" evidence="10">
    <location>
        <begin position="118"/>
        <end position="152"/>
    </location>
</feature>
<dbReference type="CDD" id="cd10150">
    <property type="entry name" value="CobN_like"/>
    <property type="match status" value="1"/>
</dbReference>
<dbReference type="Proteomes" id="UP000198341">
    <property type="component" value="Chromosome 3"/>
</dbReference>
<keyword evidence="3" id="KW-0602">Photosynthesis</keyword>
<dbReference type="RefSeq" id="XP_007514459.1">
    <property type="nucleotide sequence ID" value="XM_007514397.1"/>
</dbReference>
<evidence type="ECO:0000259" key="13">
    <source>
        <dbReference type="Pfam" id="PF11965"/>
    </source>
</evidence>
<evidence type="ECO:0000256" key="3">
    <source>
        <dbReference type="ARBA" id="ARBA00022531"/>
    </source>
</evidence>
<dbReference type="STRING" id="41875.K8ED35"/>
<dbReference type="InterPro" id="IPR003672">
    <property type="entry name" value="CobN/Mg_chltase"/>
</dbReference>
<feature type="domain" description="CobN/magnesium chelatase" evidence="12">
    <location>
        <begin position="459"/>
        <end position="1691"/>
    </location>
</feature>
<dbReference type="GO" id="GO:0015979">
    <property type="term" value="P:photosynthesis"/>
    <property type="evidence" value="ECO:0007669"/>
    <property type="project" value="UniProtKB-KW"/>
</dbReference>
<dbReference type="InterPro" id="IPR011771">
    <property type="entry name" value="BchH"/>
</dbReference>
<gene>
    <name evidence="14" type="ORF">Bathy03g01070</name>
</gene>
<sequence length="1710" mass="189643">MYSSFFSSSSLLLRARTTIAKRRDDFTAEKEKTSSTVALVRGRRRRAFRALSASSDDDVLNEKAAEAAARAEKRKRVIASALSSSKTKSEAEKFSENVFLEEDEARTTTTTTTTTTKSKIDEEKVARLTRKKEELEKKVLDMQNAIDSAYELLFEGVSMADAEAATEKEEDELAANVSDAFIEDFPVTTEKKFKNVCEIDPKVGERLLKIASGKDGKKYLQFQKAIHASKGTLARVSNELEANELALSTAARGGRGFLSRPEEEEEEEERRDDEDAEGISIDDEALYLSSKKTKKIVLISGFESFNVRLYKKVSKSLKKRYPSVTLCVFSDRDIVGKRRVELERALDDADAFFGSLLFDYDQVEWLREKLERIKTKFVFESALELMSETNVGTFEMKPGKDGAKAGPPPAVQKILKKFGSGKEEDKLVGYLSFLKIGPQLLRFIPGEKAKDLKNWLTVYAYWNQGGEKNVEEAFSYIAREYLGAREVEEKEEEKITGASPGDFVKDLLLKPLRESVPLLKGGLKPLVETPAFGCYHPLLEEQNLPYPETIDEYKRWAALNNLPTADADPTKPVVAVLLYRKHVITKQPYLAELIRGLEQSGVVPIPCFINGVEAHTIVRDKLTSSHEQFNRNNLGIIDVDSLKPDACKVDAVVSTVGFPLVGGPAGSMEAGRQSEIANKILKAKNVPYFVAAPLLIQDIASWWESGVGGLQSTILYALPELDGAIDAVSLGGLCGDDIFLVKERVYALSNRIKKWHALKQKENKDKKIAMTLYGFPPGVGATGTAALLNVPKSIDETLATLRKEGYDLGVKEGEPLPTGEAIVSALRNLEEVSAIMLGAEKGGEQAILKTKRDIEKLKREEEKEGGSEDSSSKRNALSLPENTLQPAGMDVSPSTLRKWLSFPAEWGPNEWGPCPQLPPNDILIRRMEKAWGNLEQYRGLNTNASGFNVAGFQLGNVFIGVQPALGVEGDPMRLLFERDLTPHPQYAAYYKYLQYKFQADAVLHFGMHGTVEWLPGSPLGNTGLSWSEQLLGAMPNVYVYAANNPSESIVAKRRGYGVMVSHNVPPYGRAGLYKQTAELRELLNEYRESQQSRKFGDRKLRGIVANQASMAQLDNDVPCYSVETNELLSVNANDAENVWSDETFENWANQLNEYLFVLENRLFSEGLHVLGRQPDAEQSERYLDAYFGDELTALEKQVVASTTFEHAEDISRAAGQAEDDEDEQSDSLELAAIKKQLDNQFDIPTAYSEKLSEAITIKSLLQRNNEELDVGLVSALNGDWVQPAAGGDLLRDGPGALPTGRNIHALDPYRMPSNAAFIRGSDVANEIIARHRQENDGQFPETVSVNLWGLDAIKTKGESVAIVLALLGARSVKEKTGRVARYELIPLEELGRPRIDVLCNMSGIFRDAFANVVGLLDDCFARCAEAEDEPIEMNFVRKHALEMQAKGLDATSSRLFSNPPGDYGSMVNERVGNASWNDTRELGDTWASRNAYSYGKSSDEKGVARPEVLNELLRTTERVVQEIDSVEYGLTDIQEYYANTGAIVAAANAAKEDAAEKESDSTKPKPAFKKVQCSVVETFGKDAKGSVKDLDETLRLEYRTKLLNPRWAKAMAESGSGGAFEISQRMTALVGWGATTGFTEDWVYDGANETYVEDADMRKLLQKNNPEAFRNVVKRMLEAHGRGMWNADADTIEKLKKMYGDAEDRIEGVL</sequence>
<feature type="compositionally biased region" description="Acidic residues" evidence="11">
    <location>
        <begin position="262"/>
        <end position="276"/>
    </location>
</feature>
<feature type="domain" description="Magnesium chelatase subunit H N-terminal" evidence="13">
    <location>
        <begin position="295"/>
        <end position="456"/>
    </location>
</feature>
<dbReference type="InterPro" id="IPR022571">
    <property type="entry name" value="Mg_chelatase_H_N"/>
</dbReference>
<name>K8ED35_9CHLO</name>
<keyword evidence="4" id="KW-0436">Ligase</keyword>
<keyword evidence="6" id="KW-0067">ATP-binding</keyword>
<evidence type="ECO:0000256" key="11">
    <source>
        <dbReference type="SAM" id="MobiDB-lite"/>
    </source>
</evidence>
<keyword evidence="15" id="KW-1185">Reference proteome</keyword>
<dbReference type="EC" id="6.6.1.1" evidence="2"/>
<dbReference type="GO" id="GO:0015995">
    <property type="term" value="P:chlorophyll biosynthetic process"/>
    <property type="evidence" value="ECO:0007669"/>
    <property type="project" value="UniProtKB-KW"/>
</dbReference>
<evidence type="ECO:0000256" key="9">
    <source>
        <dbReference type="ARBA" id="ARBA00048693"/>
    </source>
</evidence>
<keyword evidence="5" id="KW-0547">Nucleotide-binding</keyword>
<evidence type="ECO:0000256" key="8">
    <source>
        <dbReference type="ARBA" id="ARBA00023444"/>
    </source>
</evidence>
<dbReference type="Pfam" id="PF02514">
    <property type="entry name" value="CobN-Mg_chel"/>
    <property type="match status" value="1"/>
</dbReference>
<accession>K8ED35</accession>
<evidence type="ECO:0000256" key="5">
    <source>
        <dbReference type="ARBA" id="ARBA00022741"/>
    </source>
</evidence>
<evidence type="ECO:0000256" key="1">
    <source>
        <dbReference type="ARBA" id="ARBA00010851"/>
    </source>
</evidence>
<keyword evidence="7" id="KW-0149">Chlorophyll biosynthesis</keyword>
<evidence type="ECO:0000313" key="15">
    <source>
        <dbReference type="Proteomes" id="UP000198341"/>
    </source>
</evidence>
<dbReference type="KEGG" id="bpg:Bathy03g01070"/>
<keyword evidence="10" id="KW-0175">Coiled coil</keyword>